<feature type="domain" description="HTH marR-type" evidence="1">
    <location>
        <begin position="7"/>
        <end position="144"/>
    </location>
</feature>
<reference evidence="2 3" key="1">
    <citation type="submission" date="2023-07" db="EMBL/GenBank/DDBJ databases">
        <title>Sequencing the genomes of 1000 actinobacteria strains.</title>
        <authorList>
            <person name="Klenk H.-P."/>
        </authorList>
    </citation>
    <scope>NUCLEOTIDE SEQUENCE [LARGE SCALE GENOMIC DNA]</scope>
    <source>
        <strain evidence="2 3">DSM 14785</strain>
    </source>
</reference>
<gene>
    <name evidence="2" type="ORF">JO380_003011</name>
</gene>
<comment type="caution">
    <text evidence="2">The sequence shown here is derived from an EMBL/GenBank/DDBJ whole genome shotgun (WGS) entry which is preliminary data.</text>
</comment>
<dbReference type="Proteomes" id="UP001240250">
    <property type="component" value="Unassembled WGS sequence"/>
</dbReference>
<dbReference type="Gene3D" id="1.10.10.10">
    <property type="entry name" value="Winged helix-like DNA-binding domain superfamily/Winged helix DNA-binding domain"/>
    <property type="match status" value="1"/>
</dbReference>
<dbReference type="InterPro" id="IPR036390">
    <property type="entry name" value="WH_DNA-bd_sf"/>
</dbReference>
<evidence type="ECO:0000313" key="3">
    <source>
        <dbReference type="Proteomes" id="UP001240250"/>
    </source>
</evidence>
<dbReference type="PANTHER" id="PTHR33164">
    <property type="entry name" value="TRANSCRIPTIONAL REGULATOR, MARR FAMILY"/>
    <property type="match status" value="1"/>
</dbReference>
<keyword evidence="2" id="KW-0238">DNA-binding</keyword>
<dbReference type="InterPro" id="IPR036388">
    <property type="entry name" value="WH-like_DNA-bd_sf"/>
</dbReference>
<dbReference type="EMBL" id="JAUSVM010000001">
    <property type="protein sequence ID" value="MDQ0426630.1"/>
    <property type="molecule type" value="Genomic_DNA"/>
</dbReference>
<dbReference type="PROSITE" id="PS50995">
    <property type="entry name" value="HTH_MARR_2"/>
    <property type="match status" value="1"/>
</dbReference>
<accession>A0ABU0GMN9</accession>
<dbReference type="InterPro" id="IPR039422">
    <property type="entry name" value="MarR/SlyA-like"/>
</dbReference>
<dbReference type="RefSeq" id="WP_070320794.1">
    <property type="nucleotide sequence ID" value="NZ_CP194061.1"/>
</dbReference>
<keyword evidence="3" id="KW-1185">Reference proteome</keyword>
<dbReference type="InterPro" id="IPR000835">
    <property type="entry name" value="HTH_MarR-typ"/>
</dbReference>
<evidence type="ECO:0000313" key="2">
    <source>
        <dbReference type="EMBL" id="MDQ0426630.1"/>
    </source>
</evidence>
<name>A0ABU0GMN9_9CELL</name>
<dbReference type="SUPFAM" id="SSF46785">
    <property type="entry name" value="Winged helix' DNA-binding domain"/>
    <property type="match status" value="1"/>
</dbReference>
<protein>
    <submittedName>
        <fullName evidence="2">DNA-binding MarR family transcriptional regulator</fullName>
    </submittedName>
</protein>
<dbReference type="GO" id="GO:0003677">
    <property type="term" value="F:DNA binding"/>
    <property type="evidence" value="ECO:0007669"/>
    <property type="project" value="UniProtKB-KW"/>
</dbReference>
<proteinExistence type="predicted"/>
<dbReference type="PANTHER" id="PTHR33164:SF99">
    <property type="entry name" value="MARR FAMILY REGULATORY PROTEIN"/>
    <property type="match status" value="1"/>
</dbReference>
<dbReference type="SMART" id="SM00347">
    <property type="entry name" value="HTH_MARR"/>
    <property type="match status" value="1"/>
</dbReference>
<evidence type="ECO:0000259" key="1">
    <source>
        <dbReference type="PROSITE" id="PS50995"/>
    </source>
</evidence>
<organism evidence="2 3">
    <name type="scientific">Cellulomonas iranensis</name>
    <dbReference type="NCBI Taxonomy" id="76862"/>
    <lineage>
        <taxon>Bacteria</taxon>
        <taxon>Bacillati</taxon>
        <taxon>Actinomycetota</taxon>
        <taxon>Actinomycetes</taxon>
        <taxon>Micrococcales</taxon>
        <taxon>Cellulomonadaceae</taxon>
        <taxon>Cellulomonas</taxon>
    </lineage>
</organism>
<dbReference type="Pfam" id="PF12802">
    <property type="entry name" value="MarR_2"/>
    <property type="match status" value="1"/>
</dbReference>
<sequence length="152" mass="16451">MDRPTTEDDVLGALFVLTQHLTRYADDALARYGVSARQWLLLAVLVRGFPGERPTLTQAARAYGTSRQNVTQVARQLAARGLVTLEPDPADRRATRLAVTPLVARTFDTPDAAAHQRAVVATVFADLGDDDLAALDRLVGRCLGTLRAAADR</sequence>